<comment type="similarity">
    <text evidence="8 9">Belongs to the TonB-dependent receptor family.</text>
</comment>
<organism evidence="13 14">
    <name type="scientific">Pedobacter chitinilyticus</name>
    <dbReference type="NCBI Taxonomy" id="2233776"/>
    <lineage>
        <taxon>Bacteria</taxon>
        <taxon>Pseudomonadati</taxon>
        <taxon>Bacteroidota</taxon>
        <taxon>Sphingobacteriia</taxon>
        <taxon>Sphingobacteriales</taxon>
        <taxon>Sphingobacteriaceae</taxon>
        <taxon>Pedobacter</taxon>
    </lineage>
</organism>
<dbReference type="Gene3D" id="2.60.40.1120">
    <property type="entry name" value="Carboxypeptidase-like, regulatory domain"/>
    <property type="match status" value="1"/>
</dbReference>
<keyword evidence="14" id="KW-1185">Reference proteome</keyword>
<dbReference type="Pfam" id="PF13715">
    <property type="entry name" value="CarbopepD_reg_2"/>
    <property type="match status" value="1"/>
</dbReference>
<keyword evidence="6 8" id="KW-0472">Membrane</keyword>
<dbReference type="PROSITE" id="PS52016">
    <property type="entry name" value="TONB_DEPENDENT_REC_3"/>
    <property type="match status" value="1"/>
</dbReference>
<evidence type="ECO:0000256" key="3">
    <source>
        <dbReference type="ARBA" id="ARBA00022452"/>
    </source>
</evidence>
<sequence length="1057" mass="115548">MRNQLTTYLLAFFVCVLFVAEAFAQDKKLSGKVMDENGLPLGGVSVGIKGAKISTTTNENGSFFINAPSTAQIITFSYLGKVQQEVAIGNKTNFNVSLQSASTTLSDVVIIGYGTVKKSDLTGSVARIDREDLTRDVPTNVLQAMQGKVAGVNVTQNDGAPGAGLSIRVRGSNSFLGGTEPLYVIDGVPFNNSSSGATPMSLGEDEKQTLNAMSFLNPDDIESIDILKDASATAIYGSRGANGVVLITTRKGKSGKDKVEANFNAGIASVSKKIDVLNASEYAAYQNLAYLNSNKYTGTNYTIPFPGTNVPDPANPGNTYYSKGPQDYVGDTNNWQDRIFRNGLYQKYSLNISGGTDAGTHSVTFNYLDQEGTVLNSKYNRLGLGLNLNRNISKTFKVGTSTSIASTRTNGVKTGTDKSDAASAGVIRSALTFPSTISDPIAYDGVGDAFITNPYIYVNDILNTVKGLNIFSSNYLEATFLKDFKFRQNVGFNYSSSNRDQYYPRTVYEGFSMKGWGLKADNIWNSGVAESILTYNKAINKHNLNVMAAGTYERTNGQSKRAEAKTFPNDALQNENLAAGEVVMPVITSRYQSTLISFLGRANYSFDDRYLLTVSYRQDGSSKFGKDNKWAGFPSAAVAWKVSSEEFMKGLKFVNDLKLRFSYGQTGNQGIGSYASLSKLSVYNYVFGGAVQTGLANDLFSGPANEKLKWETTSAYNLGLDVAMFNNRLNLQVEVYKKITDDLLQNLIIPSSTGFETKLVNSGSIQNKGLEVTLGGTVMKSKDFEWKSNFNIAFNRNKILSLSADVTEQYARNISTGDAPFIQTVGKPIGALYGYVEDGYYDNEAEVRNDPMYTNQGNSIILRTIGEIKYKNLDNDPTAITQGDRTFIGDVNPDYTFGFTNNFKYKRFDLSVFINGSQGNDIINMNTRFNANLGSNKNITQEMADGAWAAGQDNSNATGPKVMRQFFRTIFFSRRFIEDGSFVRVKNITLGYNLPLKSKTISAMRVSVGVNNLLTFTNYSGYDPEINSYGDNPALFGVDLGGYPNSRTYNLSLRCNF</sequence>
<dbReference type="Pfam" id="PF07715">
    <property type="entry name" value="Plug"/>
    <property type="match status" value="1"/>
</dbReference>
<comment type="caution">
    <text evidence="13">The sequence shown here is derived from an EMBL/GenBank/DDBJ whole genome shotgun (WGS) entry which is preliminary data.</text>
</comment>
<dbReference type="Gene3D" id="2.40.170.20">
    <property type="entry name" value="TonB-dependent receptor, beta-barrel domain"/>
    <property type="match status" value="1"/>
</dbReference>
<evidence type="ECO:0000256" key="1">
    <source>
        <dbReference type="ARBA" id="ARBA00004571"/>
    </source>
</evidence>
<keyword evidence="3 8" id="KW-1134">Transmembrane beta strand</keyword>
<dbReference type="NCBIfam" id="TIGR04056">
    <property type="entry name" value="OMP_RagA_SusC"/>
    <property type="match status" value="1"/>
</dbReference>
<evidence type="ECO:0000256" key="7">
    <source>
        <dbReference type="ARBA" id="ARBA00023237"/>
    </source>
</evidence>
<dbReference type="InterPro" id="IPR039426">
    <property type="entry name" value="TonB-dep_rcpt-like"/>
</dbReference>
<evidence type="ECO:0000256" key="10">
    <source>
        <dbReference type="SAM" id="SignalP"/>
    </source>
</evidence>
<evidence type="ECO:0000313" key="14">
    <source>
        <dbReference type="Proteomes" id="UP000284120"/>
    </source>
</evidence>
<evidence type="ECO:0000256" key="6">
    <source>
        <dbReference type="ARBA" id="ARBA00023136"/>
    </source>
</evidence>
<dbReference type="InterPro" id="IPR000531">
    <property type="entry name" value="Beta-barrel_TonB"/>
</dbReference>
<keyword evidence="7 8" id="KW-0998">Cell outer membrane</keyword>
<evidence type="ECO:0000256" key="5">
    <source>
        <dbReference type="ARBA" id="ARBA00023077"/>
    </source>
</evidence>
<dbReference type="OrthoDB" id="9768177at2"/>
<dbReference type="Pfam" id="PF00593">
    <property type="entry name" value="TonB_dep_Rec_b-barrel"/>
    <property type="match status" value="1"/>
</dbReference>
<reference evidence="13 14" key="1">
    <citation type="submission" date="2018-06" db="EMBL/GenBank/DDBJ databases">
        <title>Pedobacter endophyticus sp. nov., an endophytic bacterium isolated from a leaf of Triticum aestivum.</title>
        <authorList>
            <person name="Zhang L."/>
        </authorList>
    </citation>
    <scope>NUCLEOTIDE SEQUENCE [LARGE SCALE GENOMIC DNA]</scope>
    <source>
        <strain evidence="13 14">CM134L-2</strain>
    </source>
</reference>
<feature type="domain" description="TonB-dependent receptor plug" evidence="12">
    <location>
        <begin position="118"/>
        <end position="244"/>
    </location>
</feature>
<dbReference type="Gene3D" id="2.170.130.10">
    <property type="entry name" value="TonB-dependent receptor, plug domain"/>
    <property type="match status" value="1"/>
</dbReference>
<dbReference type="InterPro" id="IPR008969">
    <property type="entry name" value="CarboxyPept-like_regulatory"/>
</dbReference>
<evidence type="ECO:0000256" key="9">
    <source>
        <dbReference type="RuleBase" id="RU003357"/>
    </source>
</evidence>
<protein>
    <submittedName>
        <fullName evidence="13">TonB-dependent receptor</fullName>
    </submittedName>
</protein>
<keyword evidence="2 8" id="KW-0813">Transport</keyword>
<keyword evidence="10" id="KW-0732">Signal</keyword>
<dbReference type="InterPro" id="IPR037066">
    <property type="entry name" value="Plug_dom_sf"/>
</dbReference>
<dbReference type="InterPro" id="IPR012910">
    <property type="entry name" value="Plug_dom"/>
</dbReference>
<evidence type="ECO:0000313" key="13">
    <source>
        <dbReference type="EMBL" id="RWU04365.1"/>
    </source>
</evidence>
<dbReference type="InterPro" id="IPR023996">
    <property type="entry name" value="TonB-dep_OMP_SusC/RagA"/>
</dbReference>
<evidence type="ECO:0000256" key="2">
    <source>
        <dbReference type="ARBA" id="ARBA00022448"/>
    </source>
</evidence>
<evidence type="ECO:0000256" key="4">
    <source>
        <dbReference type="ARBA" id="ARBA00022692"/>
    </source>
</evidence>
<dbReference type="SUPFAM" id="SSF56935">
    <property type="entry name" value="Porins"/>
    <property type="match status" value="1"/>
</dbReference>
<dbReference type="NCBIfam" id="TIGR04057">
    <property type="entry name" value="SusC_RagA_signa"/>
    <property type="match status" value="1"/>
</dbReference>
<evidence type="ECO:0000256" key="8">
    <source>
        <dbReference type="PROSITE-ProRule" id="PRU01360"/>
    </source>
</evidence>
<dbReference type="AlphaFoldDB" id="A0A443YKT8"/>
<name>A0A443YKT8_9SPHI</name>
<gene>
    <name evidence="13" type="ORF">DPV69_18790</name>
</gene>
<evidence type="ECO:0000259" key="12">
    <source>
        <dbReference type="Pfam" id="PF07715"/>
    </source>
</evidence>
<keyword evidence="13" id="KW-0675">Receptor</keyword>
<dbReference type="InterPro" id="IPR036942">
    <property type="entry name" value="Beta-barrel_TonB_sf"/>
</dbReference>
<dbReference type="GO" id="GO:0009279">
    <property type="term" value="C:cell outer membrane"/>
    <property type="evidence" value="ECO:0007669"/>
    <property type="project" value="UniProtKB-SubCell"/>
</dbReference>
<proteinExistence type="inferred from homology"/>
<accession>A0A443YKT8</accession>
<feature type="chain" id="PRO_5019146094" evidence="10">
    <location>
        <begin position="25"/>
        <end position="1057"/>
    </location>
</feature>
<dbReference type="InterPro" id="IPR023997">
    <property type="entry name" value="TonB-dep_OMP_SusC/RagA_CS"/>
</dbReference>
<feature type="signal peptide" evidence="10">
    <location>
        <begin position="1"/>
        <end position="24"/>
    </location>
</feature>
<evidence type="ECO:0000259" key="11">
    <source>
        <dbReference type="Pfam" id="PF00593"/>
    </source>
</evidence>
<dbReference type="RefSeq" id="WP_113648960.1">
    <property type="nucleotide sequence ID" value="NZ_QMHN01000007.1"/>
</dbReference>
<feature type="domain" description="TonB-dependent receptor-like beta-barrel" evidence="11">
    <location>
        <begin position="449"/>
        <end position="1013"/>
    </location>
</feature>
<comment type="subcellular location">
    <subcellularLocation>
        <location evidence="1 8">Cell outer membrane</location>
        <topology evidence="1 8">Multi-pass membrane protein</topology>
    </subcellularLocation>
</comment>
<dbReference type="EMBL" id="SAYW01000007">
    <property type="protein sequence ID" value="RWU04365.1"/>
    <property type="molecule type" value="Genomic_DNA"/>
</dbReference>
<dbReference type="Proteomes" id="UP000284120">
    <property type="component" value="Unassembled WGS sequence"/>
</dbReference>
<keyword evidence="5 9" id="KW-0798">TonB box</keyword>
<dbReference type="FunFam" id="2.170.130.10:FF:000008">
    <property type="entry name" value="SusC/RagA family TonB-linked outer membrane protein"/>
    <property type="match status" value="1"/>
</dbReference>
<dbReference type="SUPFAM" id="SSF49464">
    <property type="entry name" value="Carboxypeptidase regulatory domain-like"/>
    <property type="match status" value="1"/>
</dbReference>
<keyword evidence="4 8" id="KW-0812">Transmembrane</keyword>